<evidence type="ECO:0000256" key="5">
    <source>
        <dbReference type="ARBA" id="ARBA00022889"/>
    </source>
</evidence>
<evidence type="ECO:0000256" key="8">
    <source>
        <dbReference type="ARBA" id="ARBA00023157"/>
    </source>
</evidence>
<accession>A0A8C1WJM5</accession>
<keyword evidence="3" id="KW-0812">Transmembrane</keyword>
<keyword evidence="5" id="KW-0130">Cell adhesion</keyword>
<evidence type="ECO:0000256" key="2">
    <source>
        <dbReference type="ARBA" id="ARBA00022614"/>
    </source>
</evidence>
<sequence length="212" mass="23194">MSAYISMLGVAVLLLHLWGTHSFPSSACPVPCLCQHGPLLNCSSLGLTEVPTHIPATAVSLNISNNALRSLAPLSFGHVKLKGLLHLWVGSNCDCNLQTLRRWISFDTEIGDASWQVLCASPPHHAGKDLLHLKDSELTCPTHESSTSGHYHKMISNFVLAVCLSVIITFIVAFILGVLLRPLLDKLWRRIRSKRQSTPRPTTTSSTGPQPY</sequence>
<dbReference type="InterPro" id="IPR000372">
    <property type="entry name" value="LRRNT"/>
</dbReference>
<proteinExistence type="predicted"/>
<evidence type="ECO:0000256" key="7">
    <source>
        <dbReference type="ARBA" id="ARBA00023136"/>
    </source>
</evidence>
<keyword evidence="8" id="KW-1015">Disulfide bond</keyword>
<dbReference type="GO" id="GO:0016020">
    <property type="term" value="C:membrane"/>
    <property type="evidence" value="ECO:0007669"/>
    <property type="project" value="UniProtKB-SubCell"/>
</dbReference>
<dbReference type="InterPro" id="IPR032675">
    <property type="entry name" value="LRR_dom_sf"/>
</dbReference>
<dbReference type="AlphaFoldDB" id="A0A8C1WJM5"/>
<dbReference type="Ensembl" id="ENSCCRT00015068771.1">
    <property type="protein sequence ID" value="ENSCCRP00015066594.1"/>
    <property type="gene ID" value="ENSCCRG00015027134.1"/>
</dbReference>
<name>A0A8C1WJM5_CYPCA</name>
<evidence type="ECO:0000256" key="6">
    <source>
        <dbReference type="ARBA" id="ARBA00022989"/>
    </source>
</evidence>
<keyword evidence="2" id="KW-0433">Leucine-rich repeat</keyword>
<reference evidence="9" key="1">
    <citation type="submission" date="2025-08" db="UniProtKB">
        <authorList>
            <consortium name="Ensembl"/>
        </authorList>
    </citation>
    <scope>IDENTIFICATION</scope>
</reference>
<keyword evidence="6" id="KW-1133">Transmembrane helix</keyword>
<dbReference type="SUPFAM" id="SSF52058">
    <property type="entry name" value="L domain-like"/>
    <property type="match status" value="1"/>
</dbReference>
<evidence type="ECO:0000256" key="1">
    <source>
        <dbReference type="ARBA" id="ARBA00004479"/>
    </source>
</evidence>
<keyword evidence="7" id="KW-0472">Membrane</keyword>
<evidence type="ECO:0000256" key="4">
    <source>
        <dbReference type="ARBA" id="ARBA00022729"/>
    </source>
</evidence>
<evidence type="ECO:0000256" key="3">
    <source>
        <dbReference type="ARBA" id="ARBA00022692"/>
    </source>
</evidence>
<keyword evidence="4" id="KW-0732">Signal</keyword>
<dbReference type="InterPro" id="IPR052313">
    <property type="entry name" value="GPIb-IX-V_Complex"/>
</dbReference>
<dbReference type="PANTHER" id="PTHR22650">
    <property type="entry name" value="GLYCOPROTEIN IB BETA"/>
    <property type="match status" value="1"/>
</dbReference>
<dbReference type="Proteomes" id="UP000694700">
    <property type="component" value="Unplaced"/>
</dbReference>
<evidence type="ECO:0000313" key="10">
    <source>
        <dbReference type="Proteomes" id="UP000694700"/>
    </source>
</evidence>
<organism evidence="9 10">
    <name type="scientific">Cyprinus carpio</name>
    <name type="common">Common carp</name>
    <dbReference type="NCBI Taxonomy" id="7962"/>
    <lineage>
        <taxon>Eukaryota</taxon>
        <taxon>Metazoa</taxon>
        <taxon>Chordata</taxon>
        <taxon>Craniata</taxon>
        <taxon>Vertebrata</taxon>
        <taxon>Euteleostomi</taxon>
        <taxon>Actinopterygii</taxon>
        <taxon>Neopterygii</taxon>
        <taxon>Teleostei</taxon>
        <taxon>Ostariophysi</taxon>
        <taxon>Cypriniformes</taxon>
        <taxon>Cyprinidae</taxon>
        <taxon>Cyprininae</taxon>
        <taxon>Cyprinus</taxon>
    </lineage>
</organism>
<dbReference type="SMART" id="SM00013">
    <property type="entry name" value="LRRNT"/>
    <property type="match status" value="1"/>
</dbReference>
<comment type="subcellular location">
    <subcellularLocation>
        <location evidence="1">Membrane</location>
        <topology evidence="1">Single-pass type I membrane protein</topology>
    </subcellularLocation>
</comment>
<evidence type="ECO:0000313" key="9">
    <source>
        <dbReference type="Ensembl" id="ENSCCRP00015066594.1"/>
    </source>
</evidence>
<dbReference type="PANTHER" id="PTHR22650:SF4">
    <property type="entry name" value="LEUCINE-RICH REPEAT AND TRANSMEMBRANE DOMAIN-CONTAINING PROTEIN 2-LIKE"/>
    <property type="match status" value="1"/>
</dbReference>
<protein>
    <submittedName>
        <fullName evidence="9">Uncharacterized protein</fullName>
    </submittedName>
</protein>
<dbReference type="Gene3D" id="3.80.10.10">
    <property type="entry name" value="Ribonuclease Inhibitor"/>
    <property type="match status" value="1"/>
</dbReference>